<feature type="region of interest" description="Disordered" evidence="1">
    <location>
        <begin position="88"/>
        <end position="115"/>
    </location>
</feature>
<dbReference type="RefSeq" id="XP_025364969.1">
    <property type="nucleotide sequence ID" value="XM_025503260.1"/>
</dbReference>
<dbReference type="EMBL" id="KZ819662">
    <property type="protein sequence ID" value="PWN30357.1"/>
    <property type="molecule type" value="Genomic_DNA"/>
</dbReference>
<dbReference type="OrthoDB" id="10252102at2759"/>
<dbReference type="Proteomes" id="UP000245884">
    <property type="component" value="Unassembled WGS sequence"/>
</dbReference>
<dbReference type="GO" id="GO:0006888">
    <property type="term" value="P:endoplasmic reticulum to Golgi vesicle-mediated transport"/>
    <property type="evidence" value="ECO:0007669"/>
    <property type="project" value="InterPro"/>
</dbReference>
<feature type="compositionally biased region" description="Low complexity" evidence="1">
    <location>
        <begin position="95"/>
        <end position="110"/>
    </location>
</feature>
<dbReference type="PANTHER" id="PTHR12403">
    <property type="entry name" value="TRAFFICKING PROTEIN PARTICLE COMPLEX SUBUNIT 2"/>
    <property type="match status" value="1"/>
</dbReference>
<keyword evidence="3" id="KW-1185">Reference proteome</keyword>
<dbReference type="GO" id="GO:0005737">
    <property type="term" value="C:cytoplasm"/>
    <property type="evidence" value="ECO:0007669"/>
    <property type="project" value="GOC"/>
</dbReference>
<dbReference type="AlphaFoldDB" id="A0A316UYG4"/>
<evidence type="ECO:0000256" key="1">
    <source>
        <dbReference type="SAM" id="MobiDB-lite"/>
    </source>
</evidence>
<evidence type="ECO:0000313" key="3">
    <source>
        <dbReference type="Proteomes" id="UP000245884"/>
    </source>
</evidence>
<gene>
    <name evidence="2" type="ORF">BDZ90DRAFT_11693</name>
</gene>
<evidence type="ECO:0000313" key="2">
    <source>
        <dbReference type="EMBL" id="PWN30357.1"/>
    </source>
</evidence>
<dbReference type="Pfam" id="PF04628">
    <property type="entry name" value="Sedlin_N"/>
    <property type="match status" value="1"/>
</dbReference>
<feature type="region of interest" description="Disordered" evidence="1">
    <location>
        <begin position="20"/>
        <end position="62"/>
    </location>
</feature>
<dbReference type="GeneID" id="37025083"/>
<feature type="compositionally biased region" description="Low complexity" evidence="1">
    <location>
        <begin position="25"/>
        <end position="62"/>
    </location>
</feature>
<dbReference type="InterPro" id="IPR011012">
    <property type="entry name" value="Longin-like_dom_sf"/>
</dbReference>
<dbReference type="InterPro" id="IPR006722">
    <property type="entry name" value="Sedlin"/>
</dbReference>
<protein>
    <submittedName>
        <fullName evidence="2">Sedlin</fullName>
    </submittedName>
</protein>
<organism evidence="2 3">
    <name type="scientific">Jaminaea rosea</name>
    <dbReference type="NCBI Taxonomy" id="1569628"/>
    <lineage>
        <taxon>Eukaryota</taxon>
        <taxon>Fungi</taxon>
        <taxon>Dikarya</taxon>
        <taxon>Basidiomycota</taxon>
        <taxon>Ustilaginomycotina</taxon>
        <taxon>Exobasidiomycetes</taxon>
        <taxon>Microstromatales</taxon>
        <taxon>Microstromatales incertae sedis</taxon>
        <taxon>Jaminaea</taxon>
    </lineage>
</organism>
<accession>A0A316UYG4</accession>
<sequence length="233" mass="24315">MSYYFVIVGTRDNPLYTADLASKPAASSGPSSFFSSSSSSASSASQSTAQTSAASDEASSSANGGSGGIFGFGGSLGLGALAGGLSSRGGGTTGGSQTSARPSSSSATAAGHDASGQKGIGFGRYNDKHVLQMIAHSSLDVVEDKQFANGAMYMKSMDRINEWTTSAFLVPGNIKFLILHEHKHDDGIRNFFLDVWELWTKWIQNPFNDVNAPIPSQGNSFDAKVKASARKHL</sequence>
<dbReference type="STRING" id="1569628.A0A316UYG4"/>
<dbReference type="Gene3D" id="3.30.450.70">
    <property type="match status" value="1"/>
</dbReference>
<dbReference type="SUPFAM" id="SSF64356">
    <property type="entry name" value="SNARE-like"/>
    <property type="match status" value="1"/>
</dbReference>
<dbReference type="CDD" id="cd14825">
    <property type="entry name" value="TRAPPC2_sedlin"/>
    <property type="match status" value="1"/>
</dbReference>
<reference evidence="2 3" key="1">
    <citation type="journal article" date="2018" name="Mol. Biol. Evol.">
        <title>Broad Genomic Sampling Reveals a Smut Pathogenic Ancestry of the Fungal Clade Ustilaginomycotina.</title>
        <authorList>
            <person name="Kijpornyongpan T."/>
            <person name="Mondo S.J."/>
            <person name="Barry K."/>
            <person name="Sandor L."/>
            <person name="Lee J."/>
            <person name="Lipzen A."/>
            <person name="Pangilinan J."/>
            <person name="LaButti K."/>
            <person name="Hainaut M."/>
            <person name="Henrissat B."/>
            <person name="Grigoriev I.V."/>
            <person name="Spatafora J.W."/>
            <person name="Aime M.C."/>
        </authorList>
    </citation>
    <scope>NUCLEOTIDE SEQUENCE [LARGE SCALE GENOMIC DNA]</scope>
    <source>
        <strain evidence="2 3">MCA 5214</strain>
    </source>
</reference>
<name>A0A316UYG4_9BASI</name>
<proteinExistence type="predicted"/>